<dbReference type="InterPro" id="IPR050121">
    <property type="entry name" value="Cytochrome_P450_monoxygenase"/>
</dbReference>
<evidence type="ECO:0000256" key="1">
    <source>
        <dbReference type="ARBA" id="ARBA00001971"/>
    </source>
</evidence>
<protein>
    <submittedName>
        <fullName evidence="9">Cytochrome P450</fullName>
    </submittedName>
</protein>
<dbReference type="Proteomes" id="UP000799302">
    <property type="component" value="Unassembled WGS sequence"/>
</dbReference>
<feature type="transmembrane region" description="Helical" evidence="8">
    <location>
        <begin position="47"/>
        <end position="69"/>
    </location>
</feature>
<evidence type="ECO:0000256" key="5">
    <source>
        <dbReference type="ARBA" id="ARBA00023004"/>
    </source>
</evidence>
<dbReference type="GO" id="GO:0005506">
    <property type="term" value="F:iron ion binding"/>
    <property type="evidence" value="ECO:0007669"/>
    <property type="project" value="InterPro"/>
</dbReference>
<keyword evidence="8" id="KW-0472">Membrane</keyword>
<keyword evidence="7" id="KW-0349">Heme</keyword>
<dbReference type="InterPro" id="IPR001128">
    <property type="entry name" value="Cyt_P450"/>
</dbReference>
<dbReference type="GO" id="GO:0020037">
    <property type="term" value="F:heme binding"/>
    <property type="evidence" value="ECO:0007669"/>
    <property type="project" value="InterPro"/>
</dbReference>
<sequence length="530" mass="59855">MELFPSNHSGISVEVAINTPSVAFYNATTSYISFCRETLGVQPTYELWSTIGVCLFLVAFPIVTTLYSYMTSPIRNIPGPRLAALTRWYEFYYNAIKSFQYAQKVAELHEQYGPIVRINPNEVHIHDPEFHSTFATKFKDVIRKDPWYYNMGAPGAVFLTTDPTVHKARREELKPHMNGQLAQATPKLLQRKSDELCAILRSYSISSQPINLSDAYRSLGHDLIAPALLGEDYEQLLSQKDLGHNLLPNRELFRLASISRMFPTVAKVVPYLISSSMQEKYVPVLRFGTLIAEKVTGFAKSSQERMDKEYIAEVLVKDEKNFNKRATVDNTVSLILAGGEAIAHSLVHASFHLMQNMEMQDSLREDLSSGEFRNNMTYNELLAGFPYLKAVAKEGLRTEHQNVFRFPRISSVPIQYGGYTIPAGTVITTSRTSIHQNPEAFPDPGSFKPERWLAPDISKLNKNFAPFGKGPMACMGIRLSQSSTYYTLARIFSEFELRAVVDLEALKRDGTLEVYPNSRAKGLWVTVKKI</sequence>
<reference evidence="9" key="1">
    <citation type="journal article" date="2020" name="Stud. Mycol.">
        <title>101 Dothideomycetes genomes: a test case for predicting lifestyles and emergence of pathogens.</title>
        <authorList>
            <person name="Haridas S."/>
            <person name="Albert R."/>
            <person name="Binder M."/>
            <person name="Bloem J."/>
            <person name="Labutti K."/>
            <person name="Salamov A."/>
            <person name="Andreopoulos B."/>
            <person name="Baker S."/>
            <person name="Barry K."/>
            <person name="Bills G."/>
            <person name="Bluhm B."/>
            <person name="Cannon C."/>
            <person name="Castanera R."/>
            <person name="Culley D."/>
            <person name="Daum C."/>
            <person name="Ezra D."/>
            <person name="Gonzalez J."/>
            <person name="Henrissat B."/>
            <person name="Kuo A."/>
            <person name="Liang C."/>
            <person name="Lipzen A."/>
            <person name="Lutzoni F."/>
            <person name="Magnuson J."/>
            <person name="Mondo S."/>
            <person name="Nolan M."/>
            <person name="Ohm R."/>
            <person name="Pangilinan J."/>
            <person name="Park H.-J."/>
            <person name="Ramirez L."/>
            <person name="Alfaro M."/>
            <person name="Sun H."/>
            <person name="Tritt A."/>
            <person name="Yoshinaga Y."/>
            <person name="Zwiers L.-H."/>
            <person name="Turgeon B."/>
            <person name="Goodwin S."/>
            <person name="Spatafora J."/>
            <person name="Crous P."/>
            <person name="Grigoriev I."/>
        </authorList>
    </citation>
    <scope>NUCLEOTIDE SEQUENCE</scope>
    <source>
        <strain evidence="9">CBS 115976</strain>
    </source>
</reference>
<evidence type="ECO:0000256" key="7">
    <source>
        <dbReference type="PIRSR" id="PIRSR602403-1"/>
    </source>
</evidence>
<dbReference type="SUPFAM" id="SSF48264">
    <property type="entry name" value="Cytochrome P450"/>
    <property type="match status" value="1"/>
</dbReference>
<keyword evidence="6" id="KW-0503">Monooxygenase</keyword>
<dbReference type="Pfam" id="PF00067">
    <property type="entry name" value="p450"/>
    <property type="match status" value="1"/>
</dbReference>
<dbReference type="GO" id="GO:0004497">
    <property type="term" value="F:monooxygenase activity"/>
    <property type="evidence" value="ECO:0007669"/>
    <property type="project" value="UniProtKB-KW"/>
</dbReference>
<evidence type="ECO:0000256" key="3">
    <source>
        <dbReference type="ARBA" id="ARBA00022723"/>
    </source>
</evidence>
<dbReference type="GO" id="GO:0016705">
    <property type="term" value="F:oxidoreductase activity, acting on paired donors, with incorporation or reduction of molecular oxygen"/>
    <property type="evidence" value="ECO:0007669"/>
    <property type="project" value="InterPro"/>
</dbReference>
<evidence type="ECO:0000256" key="2">
    <source>
        <dbReference type="ARBA" id="ARBA00010617"/>
    </source>
</evidence>
<evidence type="ECO:0000256" key="4">
    <source>
        <dbReference type="ARBA" id="ARBA00023002"/>
    </source>
</evidence>
<dbReference type="PANTHER" id="PTHR24305">
    <property type="entry name" value="CYTOCHROME P450"/>
    <property type="match status" value="1"/>
</dbReference>
<keyword evidence="3 7" id="KW-0479">Metal-binding</keyword>
<keyword evidence="10" id="KW-1185">Reference proteome</keyword>
<keyword evidence="5 7" id="KW-0408">Iron</keyword>
<proteinExistence type="inferred from homology"/>
<dbReference type="PRINTS" id="PR00465">
    <property type="entry name" value="EP450IV"/>
</dbReference>
<dbReference type="AlphaFoldDB" id="A0A6A6U132"/>
<dbReference type="Gene3D" id="1.10.630.10">
    <property type="entry name" value="Cytochrome P450"/>
    <property type="match status" value="1"/>
</dbReference>
<accession>A0A6A6U132</accession>
<feature type="binding site" description="axial binding residue" evidence="7">
    <location>
        <position position="474"/>
    </location>
    <ligand>
        <name>heme</name>
        <dbReference type="ChEBI" id="CHEBI:30413"/>
    </ligand>
    <ligandPart>
        <name>Fe</name>
        <dbReference type="ChEBI" id="CHEBI:18248"/>
    </ligandPart>
</feature>
<dbReference type="InterPro" id="IPR002403">
    <property type="entry name" value="Cyt_P450_E_grp-IV"/>
</dbReference>
<dbReference type="PANTHER" id="PTHR24305:SF157">
    <property type="entry name" value="N-ACETYLTRYPTOPHAN 6-HYDROXYLASE IVOC-RELATED"/>
    <property type="match status" value="1"/>
</dbReference>
<comment type="similarity">
    <text evidence="2">Belongs to the cytochrome P450 family.</text>
</comment>
<evidence type="ECO:0000313" key="9">
    <source>
        <dbReference type="EMBL" id="KAF2664973.1"/>
    </source>
</evidence>
<dbReference type="EMBL" id="MU004241">
    <property type="protein sequence ID" value="KAF2664973.1"/>
    <property type="molecule type" value="Genomic_DNA"/>
</dbReference>
<evidence type="ECO:0000313" key="10">
    <source>
        <dbReference type="Proteomes" id="UP000799302"/>
    </source>
</evidence>
<evidence type="ECO:0000256" key="6">
    <source>
        <dbReference type="ARBA" id="ARBA00023033"/>
    </source>
</evidence>
<name>A0A6A6U132_9PEZI</name>
<dbReference type="InterPro" id="IPR036396">
    <property type="entry name" value="Cyt_P450_sf"/>
</dbReference>
<dbReference type="OrthoDB" id="3945418at2759"/>
<keyword evidence="4" id="KW-0560">Oxidoreductase</keyword>
<keyword evidence="8" id="KW-0812">Transmembrane</keyword>
<gene>
    <name evidence="9" type="ORF">BT63DRAFT_428924</name>
</gene>
<evidence type="ECO:0000256" key="8">
    <source>
        <dbReference type="SAM" id="Phobius"/>
    </source>
</evidence>
<comment type="cofactor">
    <cofactor evidence="1 7">
        <name>heme</name>
        <dbReference type="ChEBI" id="CHEBI:30413"/>
    </cofactor>
</comment>
<keyword evidence="8" id="KW-1133">Transmembrane helix</keyword>
<organism evidence="9 10">
    <name type="scientific">Microthyrium microscopicum</name>
    <dbReference type="NCBI Taxonomy" id="703497"/>
    <lineage>
        <taxon>Eukaryota</taxon>
        <taxon>Fungi</taxon>
        <taxon>Dikarya</taxon>
        <taxon>Ascomycota</taxon>
        <taxon>Pezizomycotina</taxon>
        <taxon>Dothideomycetes</taxon>
        <taxon>Dothideomycetes incertae sedis</taxon>
        <taxon>Microthyriales</taxon>
        <taxon>Microthyriaceae</taxon>
        <taxon>Microthyrium</taxon>
    </lineage>
</organism>